<dbReference type="eggNOG" id="COG0457">
    <property type="taxonomic scope" value="Bacteria"/>
</dbReference>
<dbReference type="InterPro" id="IPR018958">
    <property type="entry name" value="Knr4/Smi1-like_dom"/>
</dbReference>
<dbReference type="Proteomes" id="UP000000845">
    <property type="component" value="Chromosome"/>
</dbReference>
<dbReference type="InterPro" id="IPR037883">
    <property type="entry name" value="Knr4/Smi1-like_sf"/>
</dbReference>
<gene>
    <name evidence="2" type="ordered locus">Sterm_1566</name>
</gene>
<proteinExistence type="predicted"/>
<reference evidence="2 3" key="2">
    <citation type="journal article" date="2010" name="Stand. Genomic Sci.">
        <title>Complete genome sequence of Sebaldella termitidis type strain (NCTC 11300).</title>
        <authorList>
            <person name="Harmon-Smith M."/>
            <person name="Celia L."/>
            <person name="Chertkov O."/>
            <person name="Lapidus A."/>
            <person name="Copeland A."/>
            <person name="Glavina Del Rio T."/>
            <person name="Nolan M."/>
            <person name="Lucas S."/>
            <person name="Tice H."/>
            <person name="Cheng J.F."/>
            <person name="Han C."/>
            <person name="Detter J.C."/>
            <person name="Bruce D."/>
            <person name="Goodwin L."/>
            <person name="Pitluck S."/>
            <person name="Pati A."/>
            <person name="Liolios K."/>
            <person name="Ivanova N."/>
            <person name="Mavromatis K."/>
            <person name="Mikhailova N."/>
            <person name="Chen A."/>
            <person name="Palaniappan K."/>
            <person name="Land M."/>
            <person name="Hauser L."/>
            <person name="Chang Y.J."/>
            <person name="Jeffries C.D."/>
            <person name="Brettin T."/>
            <person name="Goker M."/>
            <person name="Beck B."/>
            <person name="Bristow J."/>
            <person name="Eisen J.A."/>
            <person name="Markowitz V."/>
            <person name="Hugenholtz P."/>
            <person name="Kyrpides N.C."/>
            <person name="Klenk H.P."/>
            <person name="Chen F."/>
        </authorList>
    </citation>
    <scope>NUCLEOTIDE SEQUENCE [LARGE SCALE GENOMIC DNA]</scope>
    <source>
        <strain evidence="3">ATCC 33386 / NCTC 11300</strain>
    </source>
</reference>
<dbReference type="AlphaFoldDB" id="D1AI41"/>
<accession>D1AI41</accession>
<reference evidence="3" key="1">
    <citation type="submission" date="2009-09" db="EMBL/GenBank/DDBJ databases">
        <title>The complete chromosome of Sebaldella termitidis ATCC 33386.</title>
        <authorList>
            <consortium name="US DOE Joint Genome Institute (JGI-PGF)"/>
            <person name="Lucas S."/>
            <person name="Copeland A."/>
            <person name="Lapidus A."/>
            <person name="Glavina del Rio T."/>
            <person name="Dalin E."/>
            <person name="Tice H."/>
            <person name="Bruce D."/>
            <person name="Goodwin L."/>
            <person name="Pitluck S."/>
            <person name="Kyrpides N."/>
            <person name="Mavromatis K."/>
            <person name="Ivanova N."/>
            <person name="Mikhailova N."/>
            <person name="Sims D."/>
            <person name="Meincke L."/>
            <person name="Brettin T."/>
            <person name="Detter J.C."/>
            <person name="Han C."/>
            <person name="Larimer F."/>
            <person name="Land M."/>
            <person name="Hauser L."/>
            <person name="Markowitz V."/>
            <person name="Cheng J.F."/>
            <person name="Hugenholtz P."/>
            <person name="Woyke T."/>
            <person name="Wu D."/>
            <person name="Eisen J.A."/>
        </authorList>
    </citation>
    <scope>NUCLEOTIDE SEQUENCE [LARGE SCALE GENOMIC DNA]</scope>
    <source>
        <strain evidence="3">ATCC 33386 / NCTC 11300</strain>
    </source>
</reference>
<dbReference type="Gene3D" id="1.25.40.10">
    <property type="entry name" value="Tetratricopeptide repeat domain"/>
    <property type="match status" value="1"/>
</dbReference>
<name>D1AI41_SEBTE</name>
<dbReference type="Gene3D" id="3.40.1580.10">
    <property type="entry name" value="SMI1/KNR4-like"/>
    <property type="match status" value="1"/>
</dbReference>
<dbReference type="STRING" id="526218.Sterm_1566"/>
<evidence type="ECO:0000313" key="2">
    <source>
        <dbReference type="EMBL" id="ACZ08425.1"/>
    </source>
</evidence>
<dbReference type="SUPFAM" id="SSF160631">
    <property type="entry name" value="SMI1/KNR4-like"/>
    <property type="match status" value="1"/>
</dbReference>
<evidence type="ECO:0000313" key="3">
    <source>
        <dbReference type="Proteomes" id="UP000000845"/>
    </source>
</evidence>
<dbReference type="KEGG" id="str:Sterm_1566"/>
<evidence type="ECO:0000259" key="1">
    <source>
        <dbReference type="SMART" id="SM00860"/>
    </source>
</evidence>
<keyword evidence="3" id="KW-1185">Reference proteome</keyword>
<dbReference type="InterPro" id="IPR011990">
    <property type="entry name" value="TPR-like_helical_dom_sf"/>
</dbReference>
<organism evidence="2 3">
    <name type="scientific">Sebaldella termitidis (strain ATCC 33386 / NCTC 11300)</name>
    <dbReference type="NCBI Taxonomy" id="526218"/>
    <lineage>
        <taxon>Bacteria</taxon>
        <taxon>Fusobacteriati</taxon>
        <taxon>Fusobacteriota</taxon>
        <taxon>Fusobacteriia</taxon>
        <taxon>Fusobacteriales</taxon>
        <taxon>Leptotrichiaceae</taxon>
        <taxon>Sebaldella</taxon>
    </lineage>
</organism>
<dbReference type="EMBL" id="CP001739">
    <property type="protein sequence ID" value="ACZ08425.1"/>
    <property type="molecule type" value="Genomic_DNA"/>
</dbReference>
<dbReference type="Pfam" id="PF14568">
    <property type="entry name" value="SUKH_6"/>
    <property type="match status" value="1"/>
</dbReference>
<dbReference type="HOGENOM" id="CLU_034648_0_0_0"/>
<sequence>MSKELLAEQIAGWHAAGEHNKICEAVLALPEQEQTDELICLLARALNNKDDFCGALEVLDSIRNRYSDNPFFCVRYGFALYQLHREHEALDWFRKAQAGGLEEINETPGTYHPKSIAKWIIFAERWAPRRIEKNAFEAECRIKRSREPQHADFTDFDFSGFWDDCDYSLEKYTGNTPADTEIEEAEAELGYRLPESYKALVRLHNGGLLLDKYFENPLQREWEPQIFGISSIYGISSDKMYSLTGDRGSRFWITEWGYPDIGVAVCDCPSGGHDMIFLDYSDCGPEGEPCVVHIHQEGDYERTYLADNFEDFVRGLISMDEDGE</sequence>
<dbReference type="SMART" id="SM00860">
    <property type="entry name" value="SMI1_KNR4"/>
    <property type="match status" value="1"/>
</dbReference>
<dbReference type="SUPFAM" id="SSF48452">
    <property type="entry name" value="TPR-like"/>
    <property type="match status" value="1"/>
</dbReference>
<protein>
    <recommendedName>
        <fullName evidence="1">Knr4/Smi1-like domain-containing protein</fullName>
    </recommendedName>
</protein>
<feature type="domain" description="Knr4/Smi1-like" evidence="1">
    <location>
        <begin position="177"/>
        <end position="315"/>
    </location>
</feature>
<dbReference type="RefSeq" id="WP_012861021.1">
    <property type="nucleotide sequence ID" value="NC_013517.1"/>
</dbReference>